<dbReference type="Gene3D" id="3.30.70.270">
    <property type="match status" value="2"/>
</dbReference>
<dbReference type="AlphaFoldDB" id="A0AAW1N1V0"/>
<dbReference type="Pfam" id="PF00078">
    <property type="entry name" value="RVT_1"/>
    <property type="match status" value="1"/>
</dbReference>
<dbReference type="EMBL" id="JASPKY010000019">
    <property type="protein sequence ID" value="KAK9752584.1"/>
    <property type="molecule type" value="Genomic_DNA"/>
</dbReference>
<dbReference type="PANTHER" id="PTHR33064">
    <property type="entry name" value="POL PROTEIN"/>
    <property type="match status" value="1"/>
</dbReference>
<proteinExistence type="predicted"/>
<gene>
    <name evidence="2" type="ORF">QE152_g4156</name>
</gene>
<keyword evidence="2" id="KW-0695">RNA-directed DNA polymerase</keyword>
<dbReference type="FunFam" id="3.30.70.270:FF:000003">
    <property type="entry name" value="Transposon Ty3-G Gag-Pol polyprotein"/>
    <property type="match status" value="1"/>
</dbReference>
<evidence type="ECO:0000259" key="1">
    <source>
        <dbReference type="PROSITE" id="PS50878"/>
    </source>
</evidence>
<name>A0AAW1N1V0_POPJA</name>
<feature type="domain" description="Reverse transcriptase" evidence="1">
    <location>
        <begin position="1"/>
        <end position="80"/>
    </location>
</feature>
<dbReference type="Proteomes" id="UP001458880">
    <property type="component" value="Unassembled WGS sequence"/>
</dbReference>
<dbReference type="PROSITE" id="PS50878">
    <property type="entry name" value="RT_POL"/>
    <property type="match status" value="1"/>
</dbReference>
<accession>A0AAW1N1V0</accession>
<keyword evidence="2" id="KW-0548">Nucleotidyltransferase</keyword>
<dbReference type="CDD" id="cd01647">
    <property type="entry name" value="RT_LTR"/>
    <property type="match status" value="1"/>
</dbReference>
<dbReference type="InterPro" id="IPR043502">
    <property type="entry name" value="DNA/RNA_pol_sf"/>
</dbReference>
<reference evidence="2 3" key="1">
    <citation type="journal article" date="2024" name="BMC Genomics">
        <title>De novo assembly and annotation of Popillia japonica's genome with initial clues to its potential as an invasive pest.</title>
        <authorList>
            <person name="Cucini C."/>
            <person name="Boschi S."/>
            <person name="Funari R."/>
            <person name="Cardaioli E."/>
            <person name="Iannotti N."/>
            <person name="Marturano G."/>
            <person name="Paoli F."/>
            <person name="Bruttini M."/>
            <person name="Carapelli A."/>
            <person name="Frati F."/>
            <person name="Nardi F."/>
        </authorList>
    </citation>
    <scope>NUCLEOTIDE SEQUENCE [LARGE SCALE GENOMIC DNA]</scope>
    <source>
        <strain evidence="2">DMR45628</strain>
    </source>
</reference>
<keyword evidence="2" id="KW-0808">Transferase</keyword>
<dbReference type="InterPro" id="IPR051320">
    <property type="entry name" value="Viral_Replic_Matur_Polypro"/>
</dbReference>
<evidence type="ECO:0000313" key="2">
    <source>
        <dbReference type="EMBL" id="KAK9752584.1"/>
    </source>
</evidence>
<evidence type="ECO:0000313" key="3">
    <source>
        <dbReference type="Proteomes" id="UP001458880"/>
    </source>
</evidence>
<dbReference type="SUPFAM" id="SSF56672">
    <property type="entry name" value="DNA/RNA polymerases"/>
    <property type="match status" value="1"/>
</dbReference>
<dbReference type="InterPro" id="IPR000477">
    <property type="entry name" value="RT_dom"/>
</dbReference>
<comment type="caution">
    <text evidence="2">The sequence shown here is derived from an EMBL/GenBank/DDBJ whole genome shotgun (WGS) entry which is preliminary data.</text>
</comment>
<sequence length="142" mass="16246">MGLSGSPAVWQRLIDRVLGADLDPYVFAYLDDIIIVTPTFKQHLEILEKVINRIHAAGLTLNRDKCKFCREELKYLGYVVNQAVLHVDPEKVQAILNIPTPRNVTEVRRVVGLASWYRRFIRDFSTIVSPLTSLLKKGKSFH</sequence>
<dbReference type="GO" id="GO:0003964">
    <property type="term" value="F:RNA-directed DNA polymerase activity"/>
    <property type="evidence" value="ECO:0007669"/>
    <property type="project" value="UniProtKB-KW"/>
</dbReference>
<dbReference type="PANTHER" id="PTHR33064:SF37">
    <property type="entry name" value="RIBONUCLEASE H"/>
    <property type="match status" value="1"/>
</dbReference>
<protein>
    <submittedName>
        <fullName evidence="2">Reverse transcriptase (RNA-dependent DNA polymerase)</fullName>
    </submittedName>
</protein>
<keyword evidence="3" id="KW-1185">Reference proteome</keyword>
<organism evidence="2 3">
    <name type="scientific">Popillia japonica</name>
    <name type="common">Japanese beetle</name>
    <dbReference type="NCBI Taxonomy" id="7064"/>
    <lineage>
        <taxon>Eukaryota</taxon>
        <taxon>Metazoa</taxon>
        <taxon>Ecdysozoa</taxon>
        <taxon>Arthropoda</taxon>
        <taxon>Hexapoda</taxon>
        <taxon>Insecta</taxon>
        <taxon>Pterygota</taxon>
        <taxon>Neoptera</taxon>
        <taxon>Endopterygota</taxon>
        <taxon>Coleoptera</taxon>
        <taxon>Polyphaga</taxon>
        <taxon>Scarabaeiformia</taxon>
        <taxon>Scarabaeidae</taxon>
        <taxon>Rutelinae</taxon>
        <taxon>Popillia</taxon>
    </lineage>
</organism>
<dbReference type="InterPro" id="IPR043128">
    <property type="entry name" value="Rev_trsase/Diguanyl_cyclase"/>
</dbReference>